<sequence length="557" mass="60291">MLIQLSIRDIVLIERLDLAFETGLSVLTGETGAGKSILLDSLSLALGGRGDGGLVRHGEDKGQVTAVFDVGMDHGARKLLRENGIDDEGDLIFRRQQSSDGRTKAYVNDQPLSVQLMRQAGQMLVEIHGQHDDRALVDTNAHRTLLDAFAGISDDVQGVGTLYRQWRDSERTLKKHREKVEAASREADYLRSSVEELEKLSPRDGEEDELADRRQKMMKAERIAGDIAEASEFLNGNASPVPHIASLVRRLERKSHEAPGLLEDTVALLDAALDQLSNAQMEVEAALRKTEYDPKELERVEERLFALRAASRKYSVPVTELPALAVRMISDLADLDAGEERLSKLEAEVGVAKANYDAAARSLSQKRHHAGDALAQAVMAELPALKLERARFMVEITTDTEEATAEGIDVVEFHVQTNPGTRPGSIMKVASGGELSRFLLALKVALADRGSAPTLVFDEIDTGVGGAVADAIGQRLKRLSERVQVLSVTHAPQVAARAATHLLISKGPSGDGSDKIATRVATMAHKDRTEEIARMLAGASVTEEARAAAARLLAGNG</sequence>
<dbReference type="PANTHER" id="PTHR11059">
    <property type="entry name" value="DNA REPAIR PROTEIN RECN"/>
    <property type="match status" value="1"/>
</dbReference>
<organism evidence="12 13">
    <name type="scientific">Rhizobium viscosum</name>
    <name type="common">Arthrobacter viscosus</name>
    <dbReference type="NCBI Taxonomy" id="1673"/>
    <lineage>
        <taxon>Bacteria</taxon>
        <taxon>Pseudomonadati</taxon>
        <taxon>Pseudomonadota</taxon>
        <taxon>Alphaproteobacteria</taxon>
        <taxon>Hyphomicrobiales</taxon>
        <taxon>Rhizobiaceae</taxon>
        <taxon>Rhizobium/Agrobacterium group</taxon>
        <taxon>Rhizobium</taxon>
    </lineage>
</organism>
<feature type="coiled-coil region" evidence="10">
    <location>
        <begin position="262"/>
        <end position="289"/>
    </location>
</feature>
<evidence type="ECO:0000256" key="10">
    <source>
        <dbReference type="SAM" id="Coils"/>
    </source>
</evidence>
<dbReference type="InterPro" id="IPR027417">
    <property type="entry name" value="P-loop_NTPase"/>
</dbReference>
<feature type="domain" description="RecF/RecN/SMC N-terminal" evidence="11">
    <location>
        <begin position="14"/>
        <end position="502"/>
    </location>
</feature>
<keyword evidence="10" id="KW-0175">Coiled coil</keyword>
<keyword evidence="4" id="KW-0547">Nucleotide-binding</keyword>
<comment type="similarity">
    <text evidence="2 9">Belongs to the RecN family.</text>
</comment>
<dbReference type="EMBL" id="JADBEC010000001">
    <property type="protein sequence ID" value="MBE1506160.1"/>
    <property type="molecule type" value="Genomic_DNA"/>
</dbReference>
<reference evidence="12 13" key="1">
    <citation type="submission" date="2020-10" db="EMBL/GenBank/DDBJ databases">
        <title>Sequencing the genomes of 1000 actinobacteria strains.</title>
        <authorList>
            <person name="Klenk H.-P."/>
        </authorList>
    </citation>
    <scope>NUCLEOTIDE SEQUENCE [LARGE SCALE GENOMIC DNA]</scope>
    <source>
        <strain evidence="12 13">DSM 7307</strain>
    </source>
</reference>
<evidence type="ECO:0000259" key="11">
    <source>
        <dbReference type="Pfam" id="PF02463"/>
    </source>
</evidence>
<evidence type="ECO:0000256" key="7">
    <source>
        <dbReference type="ARBA" id="ARBA00023204"/>
    </source>
</evidence>
<keyword evidence="7 9" id="KW-0234">DNA repair</keyword>
<evidence type="ECO:0000256" key="5">
    <source>
        <dbReference type="ARBA" id="ARBA00022763"/>
    </source>
</evidence>
<dbReference type="PIRSF" id="PIRSF003128">
    <property type="entry name" value="RecN"/>
    <property type="match status" value="1"/>
</dbReference>
<dbReference type="SUPFAM" id="SSF52540">
    <property type="entry name" value="P-loop containing nucleoside triphosphate hydrolases"/>
    <property type="match status" value="2"/>
</dbReference>
<dbReference type="PANTHER" id="PTHR11059:SF0">
    <property type="entry name" value="DNA REPAIR PROTEIN RECN"/>
    <property type="match status" value="1"/>
</dbReference>
<dbReference type="RefSeq" id="WP_192729905.1">
    <property type="nucleotide sequence ID" value="NZ_BAAAVL010000005.1"/>
</dbReference>
<comment type="function">
    <text evidence="1 9">May be involved in recombinational repair of damaged DNA.</text>
</comment>
<evidence type="ECO:0000256" key="2">
    <source>
        <dbReference type="ARBA" id="ARBA00009441"/>
    </source>
</evidence>
<dbReference type="CDD" id="cd03241">
    <property type="entry name" value="ABC_RecN"/>
    <property type="match status" value="2"/>
</dbReference>
<dbReference type="NCBIfam" id="TIGR00634">
    <property type="entry name" value="recN"/>
    <property type="match status" value="1"/>
</dbReference>
<feature type="coiled-coil region" evidence="10">
    <location>
        <begin position="166"/>
        <end position="200"/>
    </location>
</feature>
<dbReference type="InterPro" id="IPR003395">
    <property type="entry name" value="RecF/RecN/SMC_N"/>
</dbReference>
<evidence type="ECO:0000313" key="13">
    <source>
        <dbReference type="Proteomes" id="UP000620262"/>
    </source>
</evidence>
<evidence type="ECO:0000313" key="12">
    <source>
        <dbReference type="EMBL" id="MBE1506160.1"/>
    </source>
</evidence>
<evidence type="ECO:0000256" key="6">
    <source>
        <dbReference type="ARBA" id="ARBA00022840"/>
    </source>
</evidence>
<dbReference type="Proteomes" id="UP000620262">
    <property type="component" value="Unassembled WGS sequence"/>
</dbReference>
<dbReference type="InterPro" id="IPR004604">
    <property type="entry name" value="DNA_recomb/repair_RecN"/>
</dbReference>
<evidence type="ECO:0000256" key="4">
    <source>
        <dbReference type="ARBA" id="ARBA00022741"/>
    </source>
</evidence>
<evidence type="ECO:0000256" key="1">
    <source>
        <dbReference type="ARBA" id="ARBA00003618"/>
    </source>
</evidence>
<evidence type="ECO:0000256" key="3">
    <source>
        <dbReference type="ARBA" id="ARBA00021315"/>
    </source>
</evidence>
<keyword evidence="5 9" id="KW-0227">DNA damage</keyword>
<accession>A0ABR9ISJ8</accession>
<gene>
    <name evidence="12" type="ORF">H4W29_003341</name>
</gene>
<evidence type="ECO:0000256" key="9">
    <source>
        <dbReference type="PIRNR" id="PIRNR003128"/>
    </source>
</evidence>
<keyword evidence="13" id="KW-1185">Reference proteome</keyword>
<evidence type="ECO:0000256" key="8">
    <source>
        <dbReference type="ARBA" id="ARBA00033408"/>
    </source>
</evidence>
<name>A0ABR9ISJ8_RHIVS</name>
<keyword evidence="6" id="KW-0067">ATP-binding</keyword>
<dbReference type="Pfam" id="PF02463">
    <property type="entry name" value="SMC_N"/>
    <property type="match status" value="1"/>
</dbReference>
<dbReference type="Gene3D" id="3.40.50.300">
    <property type="entry name" value="P-loop containing nucleotide triphosphate hydrolases"/>
    <property type="match status" value="2"/>
</dbReference>
<comment type="caution">
    <text evidence="12">The sequence shown here is derived from an EMBL/GenBank/DDBJ whole genome shotgun (WGS) entry which is preliminary data.</text>
</comment>
<proteinExistence type="inferred from homology"/>
<protein>
    <recommendedName>
        <fullName evidence="3 9">DNA repair protein RecN</fullName>
    </recommendedName>
    <alternativeName>
        <fullName evidence="8 9">Recombination protein N</fullName>
    </alternativeName>
</protein>